<sequence>MTLVIESDPLMVTFSVANHAPHTFSPFDIEPPLTGNATTDEHGYEHTSVLEKLASNHLFNPINPQHPVTITATENGSTVDLDAAALAQHLALAITPDSMLANHQGYNRDMMGLLSQLTNHVGFDRRFIVDQLFISQVLKANRLPAPANNVIYTVPNDVIPSAKDILSTTAKMNNPLTVTASAPITVDDIHTAYEVFFASLASVFFPYTYGAVFLNNAEFVEFVDYLINEATTLHSASLISNNTFNRFQSMRNISIDNLTAEFLLRKNEAETTDDYSFPRVLVSLLHSWVKLNHDDARANNDAPTCALAPFSVAQWIMPETIVFINAEAHAHASSQDIEKKWKEINAALTGSIRIMSPNAISKLQSAQHLGMQAQMQAMRARKDHHNMQKRSSQENDFSKALPSPQTIVLSVAEVLRKLTHVRQSHNPQKYQKKSLTRASRRHPDNPNVPGTIKSKLFYPDLHVYVDTSGSISEESYRNSVVLLMQLATKLDINLYFSTFSHVLSEEVLLPTKGKTPQQLAALISAIPKVSGGTDYHQIWDYIQINPQRQERMNLVLTDFGFMPNRGLNIDHPSSIFYVPILPDYGSWSMVRRDMSHFANEMVDFDPYIHSRLLGVHGK</sequence>
<dbReference type="GeneID" id="1019720"/>
<gene>
    <name evidence="2" type="ordered locus">Cgl1759</name>
</gene>
<dbReference type="Proteomes" id="UP000000582">
    <property type="component" value="Chromosome"/>
</dbReference>
<name>Q8NPQ2_CORGL</name>
<dbReference type="EMBL" id="BA000036">
    <property type="protein sequence ID" value="BAB99152.1"/>
    <property type="molecule type" value="Genomic_DNA"/>
</dbReference>
<dbReference type="KEGG" id="cgl:Cgl1759"/>
<dbReference type="PATRIC" id="fig|196627.13.peg.1711"/>
<accession>Q8NPQ2</accession>
<dbReference type="BioCyc" id="CORYNE:G18NG-11351-MONOMER"/>
<feature type="compositionally biased region" description="Basic residues" evidence="1">
    <location>
        <begin position="430"/>
        <end position="440"/>
    </location>
</feature>
<evidence type="ECO:0000256" key="1">
    <source>
        <dbReference type="SAM" id="MobiDB-lite"/>
    </source>
</evidence>
<dbReference type="AlphaFoldDB" id="Q8NPQ2"/>
<proteinExistence type="predicted"/>
<dbReference type="STRING" id="196627.cg1981"/>
<dbReference type="OrthoDB" id="3837721at2"/>
<dbReference type="RefSeq" id="WP_227747664.1">
    <property type="nucleotide sequence ID" value="NC_003450.3"/>
</dbReference>
<dbReference type="HOGENOM" id="CLU_441939_0_0_11"/>
<dbReference type="eggNOG" id="ENOG5032CY5">
    <property type="taxonomic scope" value="Bacteria"/>
</dbReference>
<evidence type="ECO:0000313" key="3">
    <source>
        <dbReference type="Proteomes" id="UP000000582"/>
    </source>
</evidence>
<keyword evidence="3" id="KW-1185">Reference proteome</keyword>
<reference evidence="3" key="1">
    <citation type="journal article" date="2003" name="Appl. Microbiol. Biotechnol.">
        <title>The Corynebacterium glutamicum genome: features and impacts on biotechnological processes.</title>
        <authorList>
            <person name="Ikeda M."/>
            <person name="Nakagawa S."/>
        </authorList>
    </citation>
    <scope>NUCLEOTIDE SEQUENCE [LARGE SCALE GENOMIC DNA]</scope>
    <source>
        <strain evidence="3">ATCC 13032 / DSM 20300 / BCRC 11384 / JCM 1318 / LMG 3730 / NCIMB 10025</strain>
    </source>
</reference>
<evidence type="ECO:0000313" key="2">
    <source>
        <dbReference type="EMBL" id="BAB99152.1"/>
    </source>
</evidence>
<protein>
    <submittedName>
        <fullName evidence="2">Uncharacterized protein</fullName>
    </submittedName>
</protein>
<organism evidence="2 3">
    <name type="scientific">Corynebacterium glutamicum (strain ATCC 13032 / DSM 20300 / JCM 1318 / BCRC 11384 / CCUG 27702 / LMG 3730 / NBRC 12168 / NCIMB 10025 / NRRL B-2784 / 534)</name>
    <dbReference type="NCBI Taxonomy" id="196627"/>
    <lineage>
        <taxon>Bacteria</taxon>
        <taxon>Bacillati</taxon>
        <taxon>Actinomycetota</taxon>
        <taxon>Actinomycetes</taxon>
        <taxon>Mycobacteriales</taxon>
        <taxon>Corynebacteriaceae</taxon>
        <taxon>Corynebacterium</taxon>
    </lineage>
</organism>
<feature type="region of interest" description="Disordered" evidence="1">
    <location>
        <begin position="422"/>
        <end position="451"/>
    </location>
</feature>